<evidence type="ECO:0000256" key="1">
    <source>
        <dbReference type="SAM" id="MobiDB-lite"/>
    </source>
</evidence>
<name>A0A915PYG0_9BILA</name>
<reference evidence="3" key="1">
    <citation type="submission" date="2022-11" db="UniProtKB">
        <authorList>
            <consortium name="WormBaseParasite"/>
        </authorList>
    </citation>
    <scope>IDENTIFICATION</scope>
</reference>
<evidence type="ECO:0000313" key="3">
    <source>
        <dbReference type="WBParaSite" id="sdigi.contig450.g8404.t1"/>
    </source>
</evidence>
<sequence length="290" mass="33014">MDSARSAEKLEGGHEAEPEGSKSIAGCERMNDPSRSLQSVRLVISSWRFVTNCRSERISGEMALDDDQKNWNKENIPLDEDEVTCRQVLQNIEQEITRETTRQVFAELTIKNSDESDESDNNERQQNSDSLQLSFSFQHTGCFQRELVRSSVHRNERCIDNAFSEELEKTSSDEDCSSCEVISARSIQSKWKKLQGRRRSECSKNELYGQILQFENKEQMSIGDGNDNEKKNCEDMEEFITPPLCTIPGIELECELESCESRTLSGNKISLNLSLKSVIYPYNGATFVSC</sequence>
<feature type="region of interest" description="Disordered" evidence="1">
    <location>
        <begin position="1"/>
        <end position="31"/>
    </location>
</feature>
<feature type="compositionally biased region" description="Basic and acidic residues" evidence="1">
    <location>
        <begin position="1"/>
        <end position="20"/>
    </location>
</feature>
<evidence type="ECO:0000313" key="2">
    <source>
        <dbReference type="Proteomes" id="UP000887581"/>
    </source>
</evidence>
<accession>A0A915PYG0</accession>
<protein>
    <submittedName>
        <fullName evidence="3">Uncharacterized protein</fullName>
    </submittedName>
</protein>
<organism evidence="2 3">
    <name type="scientific">Setaria digitata</name>
    <dbReference type="NCBI Taxonomy" id="48799"/>
    <lineage>
        <taxon>Eukaryota</taxon>
        <taxon>Metazoa</taxon>
        <taxon>Ecdysozoa</taxon>
        <taxon>Nematoda</taxon>
        <taxon>Chromadorea</taxon>
        <taxon>Rhabditida</taxon>
        <taxon>Spirurina</taxon>
        <taxon>Spiruromorpha</taxon>
        <taxon>Filarioidea</taxon>
        <taxon>Setariidae</taxon>
        <taxon>Setaria</taxon>
    </lineage>
</organism>
<feature type="region of interest" description="Disordered" evidence="1">
    <location>
        <begin position="110"/>
        <end position="129"/>
    </location>
</feature>
<dbReference type="WBParaSite" id="sdigi.contig450.g8404.t1">
    <property type="protein sequence ID" value="sdigi.contig450.g8404.t1"/>
    <property type="gene ID" value="sdigi.contig450.g8404"/>
</dbReference>
<dbReference type="Proteomes" id="UP000887581">
    <property type="component" value="Unplaced"/>
</dbReference>
<keyword evidence="2" id="KW-1185">Reference proteome</keyword>
<dbReference type="AlphaFoldDB" id="A0A915PYG0"/>
<proteinExistence type="predicted"/>